<proteinExistence type="predicted"/>
<feature type="region of interest" description="Disordered" evidence="1">
    <location>
        <begin position="1"/>
        <end position="25"/>
    </location>
</feature>
<keyword evidence="2" id="KW-1133">Transmembrane helix</keyword>
<dbReference type="InterPro" id="IPR045924">
    <property type="entry name" value="DUF6343"/>
</dbReference>
<keyword evidence="2" id="KW-0472">Membrane</keyword>
<keyword evidence="4" id="KW-1185">Reference proteome</keyword>
<dbReference type="EMBL" id="BAAARJ010000012">
    <property type="protein sequence ID" value="GAA2620457.1"/>
    <property type="molecule type" value="Genomic_DNA"/>
</dbReference>
<keyword evidence="2" id="KW-0812">Transmembrane</keyword>
<dbReference type="Proteomes" id="UP001501447">
    <property type="component" value="Unassembled WGS sequence"/>
</dbReference>
<feature type="transmembrane region" description="Helical" evidence="2">
    <location>
        <begin position="37"/>
        <end position="57"/>
    </location>
</feature>
<evidence type="ECO:0000313" key="4">
    <source>
        <dbReference type="Proteomes" id="UP001501447"/>
    </source>
</evidence>
<protein>
    <submittedName>
        <fullName evidence="3">Uncharacterized protein</fullName>
    </submittedName>
</protein>
<dbReference type="Pfam" id="PF19870">
    <property type="entry name" value="DUF6343"/>
    <property type="match status" value="1"/>
</dbReference>
<organism evidence="3 4">
    <name type="scientific">Streptomyces axinellae</name>
    <dbReference type="NCBI Taxonomy" id="552788"/>
    <lineage>
        <taxon>Bacteria</taxon>
        <taxon>Bacillati</taxon>
        <taxon>Actinomycetota</taxon>
        <taxon>Actinomycetes</taxon>
        <taxon>Kitasatosporales</taxon>
        <taxon>Streptomycetaceae</taxon>
        <taxon>Streptomyces</taxon>
    </lineage>
</organism>
<evidence type="ECO:0000256" key="2">
    <source>
        <dbReference type="SAM" id="Phobius"/>
    </source>
</evidence>
<gene>
    <name evidence="3" type="ORF">GCM10009863_38110</name>
</gene>
<comment type="caution">
    <text evidence="3">The sequence shown here is derived from an EMBL/GenBank/DDBJ whole genome shotgun (WGS) entry which is preliminary data.</text>
</comment>
<feature type="transmembrane region" description="Helical" evidence="2">
    <location>
        <begin position="69"/>
        <end position="92"/>
    </location>
</feature>
<name>A0ABN3Q9D5_9ACTN</name>
<evidence type="ECO:0000313" key="3">
    <source>
        <dbReference type="EMBL" id="GAA2620457.1"/>
    </source>
</evidence>
<sequence length="114" mass="12304">MSQPPQPGPPRDEDPRRRRRSGTEPVTARSDLWLRTLLAGVGLPFFAAVSALFAWWASSSDEHTSPSSTVLSVLAALCGLLALGAGVDLLVLRRRRAQERALSRPGSDDGPPYI</sequence>
<accession>A0ABN3Q9D5</accession>
<reference evidence="3 4" key="1">
    <citation type="journal article" date="2019" name="Int. J. Syst. Evol. Microbiol.">
        <title>The Global Catalogue of Microorganisms (GCM) 10K type strain sequencing project: providing services to taxonomists for standard genome sequencing and annotation.</title>
        <authorList>
            <consortium name="The Broad Institute Genomics Platform"/>
            <consortium name="The Broad Institute Genome Sequencing Center for Infectious Disease"/>
            <person name="Wu L."/>
            <person name="Ma J."/>
        </authorList>
    </citation>
    <scope>NUCLEOTIDE SEQUENCE [LARGE SCALE GENOMIC DNA]</scope>
    <source>
        <strain evidence="3 4">JCM 16373</strain>
    </source>
</reference>
<evidence type="ECO:0000256" key="1">
    <source>
        <dbReference type="SAM" id="MobiDB-lite"/>
    </source>
</evidence>
<dbReference type="RefSeq" id="WP_344567525.1">
    <property type="nucleotide sequence ID" value="NZ_BAAARJ010000012.1"/>
</dbReference>